<dbReference type="SUPFAM" id="SSF90123">
    <property type="entry name" value="ABC transporter transmembrane region"/>
    <property type="match status" value="2"/>
</dbReference>
<dbReference type="PANTHER" id="PTHR24223">
    <property type="entry name" value="ATP-BINDING CASSETTE SUB-FAMILY C"/>
    <property type="match status" value="1"/>
</dbReference>
<evidence type="ECO:0000259" key="12">
    <source>
        <dbReference type="PROSITE" id="PS50929"/>
    </source>
</evidence>
<evidence type="ECO:0000256" key="8">
    <source>
        <dbReference type="ARBA" id="ARBA00022989"/>
    </source>
</evidence>
<organism evidence="13 14">
    <name type="scientific">Aphanomyces euteiches</name>
    <dbReference type="NCBI Taxonomy" id="100861"/>
    <lineage>
        <taxon>Eukaryota</taxon>
        <taxon>Sar</taxon>
        <taxon>Stramenopiles</taxon>
        <taxon>Oomycota</taxon>
        <taxon>Saprolegniomycetes</taxon>
        <taxon>Saprolegniales</taxon>
        <taxon>Verrucalvaceae</taxon>
        <taxon>Aphanomyces</taxon>
    </lineage>
</organism>
<feature type="transmembrane region" description="Helical" evidence="10">
    <location>
        <begin position="271"/>
        <end position="296"/>
    </location>
</feature>
<evidence type="ECO:0000259" key="11">
    <source>
        <dbReference type="PROSITE" id="PS50893"/>
    </source>
</evidence>
<dbReference type="Proteomes" id="UP000481153">
    <property type="component" value="Unassembled WGS sequence"/>
</dbReference>
<dbReference type="InterPro" id="IPR017871">
    <property type="entry name" value="ABC_transporter-like_CS"/>
</dbReference>
<gene>
    <name evidence="13" type="ORF">Ae201684_013272</name>
</gene>
<feature type="domain" description="ABC transporter" evidence="11">
    <location>
        <begin position="1071"/>
        <end position="1301"/>
    </location>
</feature>
<feature type="transmembrane region" description="Helical" evidence="10">
    <location>
        <begin position="302"/>
        <end position="321"/>
    </location>
</feature>
<comment type="subcellular location">
    <subcellularLocation>
        <location evidence="1">Vacuole membrane</location>
        <topology evidence="1">Multi-pass membrane protein</topology>
    </subcellularLocation>
</comment>
<dbReference type="GO" id="GO:0005774">
    <property type="term" value="C:vacuolar membrane"/>
    <property type="evidence" value="ECO:0007669"/>
    <property type="project" value="UniProtKB-SubCell"/>
</dbReference>
<evidence type="ECO:0000256" key="9">
    <source>
        <dbReference type="ARBA" id="ARBA00023136"/>
    </source>
</evidence>
<dbReference type="PROSITE" id="PS50893">
    <property type="entry name" value="ABC_TRANSPORTER_2"/>
    <property type="match status" value="2"/>
</dbReference>
<keyword evidence="4 10" id="KW-0812">Transmembrane</keyword>
<sequence length="1320" mass="146134">MPAGNPGGDRVGRFQMRCLVMIGQRPSSGLLLDDFQTDLQSKEYFNFVNFILKPISEFAAVCFSETKMATTSSATTTYGSLPSSPKLQNHPLDSASWISRLLYLWIDPFMALGNTRQLSPSDIWPLANEFDSGVLIAAFEPHFIQSKSLLRSAWALFGSQFIVIGGFEMVSILCSFGGPIVLEMVVSAIETHSSSSSWMTLGIAVCILFLFQLAQALFQLQADQRMQLVGVKLCSSFQMLIYRKSMRLNPLGRHLKGPGDISNLFSTDVPAILAASLVVNQMYIVPFQVVLLLFLLWRVLEIAMVAGILVIFASFYINKLLATYDGHADRLVMEKKDTRMKVVHAVFSSMQLVKLQAWEERYFATLQQLREDELQSLWNAARIHIAMVGMNYAAPALLTTISFATYVLVLGKSLTAAKIFASLALFNMIKAPMMRLPSMLATCMRAFVSLDRIQNFLGLPELQPLVSQVDITVGDKNDLVIQILDGSFGWQRHAPPLFEHLNLSISKGELVVVHGSVGVGKTSLCQVLLYELEPFRGSVHVHGRVAYVGQLPWLQNMTIRDNILFDLPFDSNWYNQVVQACTLGSDLAFFSAGDQTEIGSKGVTLSGGQKARVSLARACYSDADIYILDAPFAAVDAIVQNEIWTKCILGLLQHKTIFLVTHHHDMINLPFVDRTIEIKHDQLIETNAKGHGKRPRRQEMEHLIAEMSIAQQSTSILPPTSLHWDQTVSGQLVIPEERPVGRVSLEIFAAYFKALGGWWFVVVLLVILCLWQGLQVASVLWLSNWTNANMTTSNPAKLQADAQFHLGVYALLTLGSAVAVLFRVLIVYRAGFRASKAMYIDLIQALLHAPLRFFDSTPVGRILNRLGGDMSQVDRSCRLTWVISALRRSFCSFPFGPSSSVSNSWPSSCCLLLQSISKSVPLGKSPLRSTMTEAIEGALVVRAFGSLQLGRFDRRFQFHVNLTNEATCCQAFVTQWFACRIQIISATLVLVTGLSLVYLQDRLSAGVVGLVFSYSLQITSQLEGMISVWSELETEMVAPERIAEYTHEIDQEAPRTIAGATSSSWPQTGSIQFADVSFCYKLNGPLALQDISFTVEPGEKIGIVGCTGAGKSSLTMALFRINELTSGRIVLDGVDIAAIGLKTLRESIAIIPQSPILFKGTLRQYLDPLDESTDASLWKVLQSVQLASRIDHLETIVEENGTNFSVGQRQMLCMARALLRRSRIVVMDEATAAMDHSTDQILQHVIRLAFVNATALTIAHRLDTVLDSDRILVLDQGQLVQNDTPTALIQAQSGVFFDLYREGGYGKADMRPNETNQIPL</sequence>
<keyword evidence="6" id="KW-0547">Nucleotide-binding</keyword>
<dbReference type="GO" id="GO:0140359">
    <property type="term" value="F:ABC-type transporter activity"/>
    <property type="evidence" value="ECO:0007669"/>
    <property type="project" value="InterPro"/>
</dbReference>
<keyword evidence="9 10" id="KW-0472">Membrane</keyword>
<dbReference type="SMART" id="SM00382">
    <property type="entry name" value="AAA"/>
    <property type="match status" value="2"/>
</dbReference>
<dbReference type="PROSITE" id="PS50929">
    <property type="entry name" value="ABC_TM1F"/>
    <property type="match status" value="2"/>
</dbReference>
<keyword evidence="14" id="KW-1185">Reference proteome</keyword>
<evidence type="ECO:0000256" key="7">
    <source>
        <dbReference type="ARBA" id="ARBA00022840"/>
    </source>
</evidence>
<dbReference type="InterPro" id="IPR050173">
    <property type="entry name" value="ABC_transporter_C-like"/>
</dbReference>
<accession>A0A6G0WNR9</accession>
<feature type="domain" description="ABC transporter" evidence="11">
    <location>
        <begin position="481"/>
        <end position="705"/>
    </location>
</feature>
<dbReference type="PROSITE" id="PS00211">
    <property type="entry name" value="ABC_TRANSPORTER_1"/>
    <property type="match status" value="1"/>
</dbReference>
<evidence type="ECO:0000256" key="10">
    <source>
        <dbReference type="SAM" id="Phobius"/>
    </source>
</evidence>
<dbReference type="Pfam" id="PF00005">
    <property type="entry name" value="ABC_tran"/>
    <property type="match status" value="2"/>
</dbReference>
<dbReference type="PANTHER" id="PTHR24223:SF443">
    <property type="entry name" value="MULTIDRUG-RESISTANCE LIKE PROTEIN 1, ISOFORM I"/>
    <property type="match status" value="1"/>
</dbReference>
<dbReference type="Pfam" id="PF00664">
    <property type="entry name" value="ABC_membrane"/>
    <property type="match status" value="2"/>
</dbReference>
<dbReference type="InterPro" id="IPR003439">
    <property type="entry name" value="ABC_transporter-like_ATP-bd"/>
</dbReference>
<dbReference type="FunFam" id="3.40.50.300:FF:000997">
    <property type="entry name" value="Multidrug resistance-associated protein 1"/>
    <property type="match status" value="1"/>
</dbReference>
<dbReference type="CDD" id="cd03244">
    <property type="entry name" value="ABCC_MRP_domain2"/>
    <property type="match status" value="1"/>
</dbReference>
<dbReference type="FunFam" id="3.40.50.300:FF:000610">
    <property type="entry name" value="Multidrug resistance-associated ABC transporter"/>
    <property type="match status" value="1"/>
</dbReference>
<dbReference type="VEuPathDB" id="FungiDB:AeMF1_020834"/>
<evidence type="ECO:0000256" key="5">
    <source>
        <dbReference type="ARBA" id="ARBA00022737"/>
    </source>
</evidence>
<dbReference type="CDD" id="cd18579">
    <property type="entry name" value="ABC_6TM_ABCC_D1"/>
    <property type="match status" value="1"/>
</dbReference>
<feature type="domain" description="ABC transmembrane type-1" evidence="12">
    <location>
        <begin position="162"/>
        <end position="445"/>
    </location>
</feature>
<dbReference type="Gene3D" id="1.20.1560.10">
    <property type="entry name" value="ABC transporter type 1, transmembrane domain"/>
    <property type="match status" value="2"/>
</dbReference>
<keyword evidence="8 10" id="KW-1133">Transmembrane helix</keyword>
<dbReference type="GO" id="GO:0016887">
    <property type="term" value="F:ATP hydrolysis activity"/>
    <property type="evidence" value="ECO:0007669"/>
    <property type="project" value="InterPro"/>
</dbReference>
<evidence type="ECO:0000256" key="1">
    <source>
        <dbReference type="ARBA" id="ARBA00004128"/>
    </source>
</evidence>
<evidence type="ECO:0000256" key="6">
    <source>
        <dbReference type="ARBA" id="ARBA00022741"/>
    </source>
</evidence>
<dbReference type="InterPro" id="IPR027417">
    <property type="entry name" value="P-loop_NTPase"/>
</dbReference>
<comment type="caution">
    <text evidence="13">The sequence shown here is derived from an EMBL/GenBank/DDBJ whole genome shotgun (WGS) entry which is preliminary data.</text>
</comment>
<keyword evidence="5" id="KW-0677">Repeat</keyword>
<dbReference type="InterPro" id="IPR044746">
    <property type="entry name" value="ABCC_6TM_D1"/>
</dbReference>
<evidence type="ECO:0000256" key="2">
    <source>
        <dbReference type="ARBA" id="ARBA00009726"/>
    </source>
</evidence>
<keyword evidence="3" id="KW-0813">Transport</keyword>
<evidence type="ECO:0000256" key="3">
    <source>
        <dbReference type="ARBA" id="ARBA00022448"/>
    </source>
</evidence>
<evidence type="ECO:0000313" key="14">
    <source>
        <dbReference type="Proteomes" id="UP000481153"/>
    </source>
</evidence>
<feature type="transmembrane region" description="Helical" evidence="10">
    <location>
        <begin position="198"/>
        <end position="218"/>
    </location>
</feature>
<feature type="transmembrane region" description="Helical" evidence="10">
    <location>
        <begin position="153"/>
        <end position="178"/>
    </location>
</feature>
<dbReference type="CDD" id="cd03250">
    <property type="entry name" value="ABCC_MRP_domain1"/>
    <property type="match status" value="1"/>
</dbReference>
<feature type="domain" description="ABC transmembrane type-1" evidence="12">
    <location>
        <begin position="762"/>
        <end position="1034"/>
    </location>
</feature>
<feature type="transmembrane region" description="Helical" evidence="10">
    <location>
        <begin position="758"/>
        <end position="782"/>
    </location>
</feature>
<proteinExistence type="inferred from homology"/>
<dbReference type="Gene3D" id="3.40.50.300">
    <property type="entry name" value="P-loop containing nucleotide triphosphate hydrolases"/>
    <property type="match status" value="2"/>
</dbReference>
<dbReference type="EMBL" id="VJMJ01000170">
    <property type="protein sequence ID" value="KAF0728971.1"/>
    <property type="molecule type" value="Genomic_DNA"/>
</dbReference>
<dbReference type="InterPro" id="IPR036640">
    <property type="entry name" value="ABC1_TM_sf"/>
</dbReference>
<comment type="similarity">
    <text evidence="2">Belongs to the ABC transporter superfamily. ABCC family. Conjugate transporter (TC 3.A.1.208) subfamily.</text>
</comment>
<keyword evidence="7" id="KW-0067">ATP-binding</keyword>
<dbReference type="GO" id="GO:0005524">
    <property type="term" value="F:ATP binding"/>
    <property type="evidence" value="ECO:0007669"/>
    <property type="project" value="UniProtKB-KW"/>
</dbReference>
<dbReference type="InterPro" id="IPR003593">
    <property type="entry name" value="AAA+_ATPase"/>
</dbReference>
<dbReference type="VEuPathDB" id="FungiDB:AeMF1_010474"/>
<protein>
    <submittedName>
        <fullName evidence="13">Uncharacterized protein</fullName>
    </submittedName>
</protein>
<reference evidence="13 14" key="1">
    <citation type="submission" date="2019-07" db="EMBL/GenBank/DDBJ databases">
        <title>Genomics analysis of Aphanomyces spp. identifies a new class of oomycete effector associated with host adaptation.</title>
        <authorList>
            <person name="Gaulin E."/>
        </authorList>
    </citation>
    <scope>NUCLEOTIDE SEQUENCE [LARGE SCALE GENOMIC DNA]</scope>
    <source>
        <strain evidence="13 14">ATCC 201684</strain>
    </source>
</reference>
<dbReference type="SUPFAM" id="SSF52540">
    <property type="entry name" value="P-loop containing nucleoside triphosphate hydrolases"/>
    <property type="match status" value="2"/>
</dbReference>
<name>A0A6G0WNR9_9STRA</name>
<evidence type="ECO:0000313" key="13">
    <source>
        <dbReference type="EMBL" id="KAF0728971.1"/>
    </source>
</evidence>
<dbReference type="InterPro" id="IPR011527">
    <property type="entry name" value="ABC1_TM_dom"/>
</dbReference>
<evidence type="ECO:0000256" key="4">
    <source>
        <dbReference type="ARBA" id="ARBA00022692"/>
    </source>
</evidence>
<feature type="transmembrane region" description="Helical" evidence="10">
    <location>
        <begin position="802"/>
        <end position="828"/>
    </location>
</feature>